<evidence type="ECO:0000313" key="14">
    <source>
        <dbReference type="Proteomes" id="UP000298416"/>
    </source>
</evidence>
<reference evidence="13" key="1">
    <citation type="submission" date="2018-01" db="EMBL/GenBank/DDBJ databases">
        <authorList>
            <person name="Mao J.F."/>
        </authorList>
    </citation>
    <scope>NUCLEOTIDE SEQUENCE</scope>
    <source>
        <strain evidence="13">Huo1</strain>
        <tissue evidence="13">Leaf</tissue>
    </source>
</reference>
<keyword evidence="14" id="KW-1185">Reference proteome</keyword>
<evidence type="ECO:0000256" key="9">
    <source>
        <dbReference type="SAM" id="MobiDB-lite"/>
    </source>
</evidence>
<dbReference type="FunFam" id="3.40.50.2020:FF:000057">
    <property type="entry name" value="Hypoxanthine phosphoribosyltransferase"/>
    <property type="match status" value="1"/>
</dbReference>
<dbReference type="SUPFAM" id="SSF52540">
    <property type="entry name" value="P-loop containing nucleoside triphosphate hydrolases"/>
    <property type="match status" value="1"/>
</dbReference>
<evidence type="ECO:0000256" key="5">
    <source>
        <dbReference type="ARBA" id="ARBA00022806"/>
    </source>
</evidence>
<feature type="domain" description="Helicase ATP-binding" evidence="10">
    <location>
        <begin position="333"/>
        <end position="552"/>
    </location>
</feature>
<dbReference type="SMART" id="SM00487">
    <property type="entry name" value="DEXDc"/>
    <property type="match status" value="1"/>
</dbReference>
<organism evidence="13">
    <name type="scientific">Salvia splendens</name>
    <name type="common">Scarlet sage</name>
    <dbReference type="NCBI Taxonomy" id="180675"/>
    <lineage>
        <taxon>Eukaryota</taxon>
        <taxon>Viridiplantae</taxon>
        <taxon>Streptophyta</taxon>
        <taxon>Embryophyta</taxon>
        <taxon>Tracheophyta</taxon>
        <taxon>Spermatophyta</taxon>
        <taxon>Magnoliopsida</taxon>
        <taxon>eudicotyledons</taxon>
        <taxon>Gunneridae</taxon>
        <taxon>Pentapetalae</taxon>
        <taxon>asterids</taxon>
        <taxon>lamiids</taxon>
        <taxon>Lamiales</taxon>
        <taxon>Lamiaceae</taxon>
        <taxon>Nepetoideae</taxon>
        <taxon>Mentheae</taxon>
        <taxon>Salviinae</taxon>
        <taxon>Salvia</taxon>
        <taxon>Salvia subgen. Calosphace</taxon>
        <taxon>core Calosphace</taxon>
    </lineage>
</organism>
<protein>
    <recommendedName>
        <fullName evidence="15">Hypoxanthine phosphoribosyltransferase</fullName>
    </recommendedName>
</protein>
<dbReference type="CDD" id="cd18787">
    <property type="entry name" value="SF2_C_DEAD"/>
    <property type="match status" value="1"/>
</dbReference>
<dbReference type="GO" id="GO:0003676">
    <property type="term" value="F:nucleic acid binding"/>
    <property type="evidence" value="ECO:0007669"/>
    <property type="project" value="InterPro"/>
</dbReference>
<dbReference type="InterPro" id="IPR005904">
    <property type="entry name" value="Hxn_phspho_trans"/>
</dbReference>
<dbReference type="InterPro" id="IPR001650">
    <property type="entry name" value="Helicase_C-like"/>
</dbReference>
<evidence type="ECO:0008006" key="15">
    <source>
        <dbReference type="Google" id="ProtNLM"/>
    </source>
</evidence>
<keyword evidence="2" id="KW-0479">Metal-binding</keyword>
<gene>
    <name evidence="13" type="ORF">SASPL_113327</name>
</gene>
<dbReference type="Gene3D" id="3.40.50.2020">
    <property type="match status" value="1"/>
</dbReference>
<keyword evidence="5" id="KW-0347">Helicase</keyword>
<feature type="short sequence motif" description="Q motif" evidence="8">
    <location>
        <begin position="302"/>
        <end position="330"/>
    </location>
</feature>
<dbReference type="GO" id="GO:0003724">
    <property type="term" value="F:RNA helicase activity"/>
    <property type="evidence" value="ECO:0007669"/>
    <property type="project" value="InterPro"/>
</dbReference>
<feature type="region of interest" description="Disordered" evidence="9">
    <location>
        <begin position="264"/>
        <end position="298"/>
    </location>
</feature>
<evidence type="ECO:0000256" key="2">
    <source>
        <dbReference type="ARBA" id="ARBA00022723"/>
    </source>
</evidence>
<comment type="caution">
    <text evidence="13">The sequence shown here is derived from an EMBL/GenBank/DDBJ whole genome shotgun (WGS) entry which is preliminary data.</text>
</comment>
<evidence type="ECO:0000313" key="13">
    <source>
        <dbReference type="EMBL" id="KAG6422944.1"/>
    </source>
</evidence>
<dbReference type="InterPro" id="IPR027417">
    <property type="entry name" value="P-loop_NTPase"/>
</dbReference>
<name>A0A8X8Y1G4_SALSN</name>
<evidence type="ECO:0000256" key="7">
    <source>
        <dbReference type="ARBA" id="ARBA00022842"/>
    </source>
</evidence>
<dbReference type="NCBIfam" id="TIGR01203">
    <property type="entry name" value="HGPRTase"/>
    <property type="match status" value="1"/>
</dbReference>
<proteinExistence type="predicted"/>
<dbReference type="GO" id="GO:0016787">
    <property type="term" value="F:hydrolase activity"/>
    <property type="evidence" value="ECO:0007669"/>
    <property type="project" value="UniProtKB-KW"/>
</dbReference>
<reference evidence="13" key="2">
    <citation type="submission" date="2020-08" db="EMBL/GenBank/DDBJ databases">
        <title>Plant Genome Project.</title>
        <authorList>
            <person name="Zhang R.-G."/>
        </authorList>
    </citation>
    <scope>NUCLEOTIDE SEQUENCE</scope>
    <source>
        <strain evidence="13">Huo1</strain>
        <tissue evidence="13">Leaf</tissue>
    </source>
</reference>
<evidence type="ECO:0000256" key="1">
    <source>
        <dbReference type="ARBA" id="ARBA00004784"/>
    </source>
</evidence>
<keyword evidence="6" id="KW-0067">ATP-binding</keyword>
<dbReference type="Pfam" id="PF00271">
    <property type="entry name" value="Helicase_C"/>
    <property type="match status" value="1"/>
</dbReference>
<dbReference type="Gene3D" id="3.40.50.300">
    <property type="entry name" value="P-loop containing nucleotide triphosphate hydrolases"/>
    <property type="match status" value="2"/>
</dbReference>
<evidence type="ECO:0000256" key="8">
    <source>
        <dbReference type="PROSITE-ProRule" id="PRU00552"/>
    </source>
</evidence>
<dbReference type="InterPro" id="IPR014001">
    <property type="entry name" value="Helicase_ATP-bd"/>
</dbReference>
<dbReference type="EMBL" id="PNBA02000005">
    <property type="protein sequence ID" value="KAG6422944.1"/>
    <property type="molecule type" value="Genomic_DNA"/>
</dbReference>
<dbReference type="Proteomes" id="UP000298416">
    <property type="component" value="Unassembled WGS sequence"/>
</dbReference>
<feature type="region of interest" description="Disordered" evidence="9">
    <location>
        <begin position="732"/>
        <end position="847"/>
    </location>
</feature>
<dbReference type="SUPFAM" id="SSF53271">
    <property type="entry name" value="PRTase-like"/>
    <property type="match status" value="1"/>
</dbReference>
<dbReference type="GO" id="GO:0046872">
    <property type="term" value="F:metal ion binding"/>
    <property type="evidence" value="ECO:0007669"/>
    <property type="project" value="UniProtKB-KW"/>
</dbReference>
<dbReference type="InterPro" id="IPR029057">
    <property type="entry name" value="PRTase-like"/>
</dbReference>
<dbReference type="CDD" id="cd06223">
    <property type="entry name" value="PRTases_typeI"/>
    <property type="match status" value="1"/>
</dbReference>
<dbReference type="GO" id="GO:0006166">
    <property type="term" value="P:purine ribonucleoside salvage"/>
    <property type="evidence" value="ECO:0007669"/>
    <property type="project" value="InterPro"/>
</dbReference>
<sequence length="847" mass="93449">MNDHIQKILFTEQQISHRISELASTITADFNASGAAPAVVAVATGAFLFVADLVRKIHLPITVDFIRAESYGSGTVSNGHPAVSFGLKLDVRGKHVILVEDIVDTGNTLSCLIDYMKTNGASSVSVCTLLDKPARRKVHFQVVGEGKFYRGFECPDEFVVGYGLDFAEQYRNLPYVGVLKPEMYKSDLYYRIRPNQKWAQQQKLSPPLSSLLSLPKYLHFHRPICFSLPPRRLLRPLCTAAVEEAELLQPAKHSILLERLRQRHLKDSPHPPKPTAPAPQQKVRHDSEGSRRKKGPAVEMASSFGELGLSEEVMGALEEMGITEPTEIQCIGIPAVLDEKSVVLGSHTVSGKTLAYLLPLVQCRTMFLPSSWGAFGIGVERLKYTDENALIIHLLLRRDENLHGMLMKPRRPRAVVLCPTRELCEQVFRVSKSISHHARFRPTMVSGGGRLKPQEDSLNNPIDMVVGTPGRVLQHIEEGNLVYGDIKYLVLDEADTMFDHGFGPDIRKFLAPLRSRASKPDGLGFQTVLVTATMTAAVQKLVDEEFQGIAHLRTSSLHKKIASARHDFVKLSGSENKLEALLQVLEPSLAKGNRVMVFCNTLNSSRAVDHFLSENQISTVNYHGEVPAEQRIENLDKFKSNDGDCPTLVCTDLAARGLDLDVDHVIMFDFPSNSIDYLHRTGRTARMGAKGKVTSLIARKNMILATRIEEAILKNESLESLSVDRLKRDLARTHLSQQKGQNEKREMTSSLKRKGQAASTKPTEARGKTAFSKKSSFSESTKASVFSKPKKKVVKVVRTSNSSGSSNSRSTSSGGRNHPGGRNKGGAGSTSKLNVVGFRGRNSVKTA</sequence>
<evidence type="ECO:0000256" key="4">
    <source>
        <dbReference type="ARBA" id="ARBA00022801"/>
    </source>
</evidence>
<dbReference type="GO" id="GO:0005524">
    <property type="term" value="F:ATP binding"/>
    <property type="evidence" value="ECO:0007669"/>
    <property type="project" value="UniProtKB-KW"/>
</dbReference>
<evidence type="ECO:0000259" key="10">
    <source>
        <dbReference type="PROSITE" id="PS51192"/>
    </source>
</evidence>
<evidence type="ECO:0000259" key="11">
    <source>
        <dbReference type="PROSITE" id="PS51194"/>
    </source>
</evidence>
<dbReference type="InterPro" id="IPR044742">
    <property type="entry name" value="DEAD/DEAH_RhlB"/>
</dbReference>
<dbReference type="SMART" id="SM00490">
    <property type="entry name" value="HELICc"/>
    <property type="match status" value="1"/>
</dbReference>
<keyword evidence="3" id="KW-0547">Nucleotide-binding</keyword>
<dbReference type="PROSITE" id="PS51194">
    <property type="entry name" value="HELICASE_CTER"/>
    <property type="match status" value="1"/>
</dbReference>
<feature type="compositionally biased region" description="Low complexity" evidence="9">
    <location>
        <begin position="796"/>
        <end position="816"/>
    </location>
</feature>
<dbReference type="CDD" id="cd00268">
    <property type="entry name" value="DEADc"/>
    <property type="match status" value="1"/>
</dbReference>
<comment type="pathway">
    <text evidence="1">Pyrimidine metabolism; CTP biosynthesis via salvage pathway; CTP from cytidine: step 1/3.</text>
</comment>
<keyword evidence="7" id="KW-0460">Magnesium</keyword>
<feature type="domain" description="DEAD-box RNA helicase Q" evidence="12">
    <location>
        <begin position="302"/>
        <end position="330"/>
    </location>
</feature>
<keyword evidence="4" id="KW-0378">Hydrolase</keyword>
<dbReference type="PANTHER" id="PTHR47960">
    <property type="entry name" value="DEAD-BOX ATP-DEPENDENT RNA HELICASE 50"/>
    <property type="match status" value="1"/>
</dbReference>
<dbReference type="Pfam" id="PF00156">
    <property type="entry name" value="Pribosyltran"/>
    <property type="match status" value="1"/>
</dbReference>
<dbReference type="GO" id="GO:0004422">
    <property type="term" value="F:hypoxanthine phosphoribosyltransferase activity"/>
    <property type="evidence" value="ECO:0007669"/>
    <property type="project" value="InterPro"/>
</dbReference>
<dbReference type="AlphaFoldDB" id="A0A8X8Y1G4"/>
<evidence type="ECO:0000256" key="3">
    <source>
        <dbReference type="ARBA" id="ARBA00022741"/>
    </source>
</evidence>
<evidence type="ECO:0000259" key="12">
    <source>
        <dbReference type="PROSITE" id="PS51195"/>
    </source>
</evidence>
<dbReference type="InterPro" id="IPR011545">
    <property type="entry name" value="DEAD/DEAH_box_helicase_dom"/>
</dbReference>
<dbReference type="Pfam" id="PF00270">
    <property type="entry name" value="DEAD"/>
    <property type="match status" value="1"/>
</dbReference>
<evidence type="ECO:0000256" key="6">
    <source>
        <dbReference type="ARBA" id="ARBA00022840"/>
    </source>
</evidence>
<feature type="compositionally biased region" description="Low complexity" evidence="9">
    <location>
        <begin position="768"/>
        <end position="787"/>
    </location>
</feature>
<accession>A0A8X8Y1G4</accession>
<dbReference type="PROSITE" id="PS51192">
    <property type="entry name" value="HELICASE_ATP_BIND_1"/>
    <property type="match status" value="1"/>
</dbReference>
<dbReference type="InterPro" id="IPR014014">
    <property type="entry name" value="RNA_helicase_DEAD_Q_motif"/>
</dbReference>
<dbReference type="PROSITE" id="PS51195">
    <property type="entry name" value="Q_MOTIF"/>
    <property type="match status" value="1"/>
</dbReference>
<feature type="domain" description="Helicase C-terminal" evidence="11">
    <location>
        <begin position="577"/>
        <end position="741"/>
    </location>
</feature>
<dbReference type="InterPro" id="IPR000836">
    <property type="entry name" value="PRTase_dom"/>
</dbReference>